<evidence type="ECO:0000256" key="1">
    <source>
        <dbReference type="ARBA" id="ARBA00007198"/>
    </source>
</evidence>
<dbReference type="Gene3D" id="3.40.30.10">
    <property type="entry name" value="Glutaredoxin"/>
    <property type="match status" value="1"/>
</dbReference>
<dbReference type="SUPFAM" id="SSF52833">
    <property type="entry name" value="Thioredoxin-like"/>
    <property type="match status" value="1"/>
</dbReference>
<dbReference type="InterPro" id="IPR036249">
    <property type="entry name" value="Thioredoxin-like_sf"/>
</dbReference>
<accession>A0ABT4RY19</accession>
<dbReference type="PROSITE" id="PS51353">
    <property type="entry name" value="ARSC"/>
    <property type="match status" value="1"/>
</dbReference>
<evidence type="ECO:0000256" key="2">
    <source>
        <dbReference type="ARBA" id="ARBA00023002"/>
    </source>
</evidence>
<dbReference type="RefSeq" id="WP_270005140.1">
    <property type="nucleotide sequence ID" value="NZ_CAXQEU010000047.1"/>
</dbReference>
<dbReference type="InterPro" id="IPR006659">
    <property type="entry name" value="Arsenate_reductase"/>
</dbReference>
<dbReference type="EMBL" id="JAPFGC010000002">
    <property type="protein sequence ID" value="MDA0176711.1"/>
    <property type="molecule type" value="Genomic_DNA"/>
</dbReference>
<dbReference type="InterPro" id="IPR006660">
    <property type="entry name" value="Arsenate_reductase-like"/>
</dbReference>
<evidence type="ECO:0000313" key="5">
    <source>
        <dbReference type="Proteomes" id="UP001149142"/>
    </source>
</evidence>
<comment type="caution">
    <text evidence="4">The sequence shown here is derived from an EMBL/GenBank/DDBJ whole genome shotgun (WGS) entry which is preliminary data.</text>
</comment>
<organism evidence="4 5">
    <name type="scientific">Mesoflavibacter profundi</name>
    <dbReference type="NCBI Taxonomy" id="2708110"/>
    <lineage>
        <taxon>Bacteria</taxon>
        <taxon>Pseudomonadati</taxon>
        <taxon>Bacteroidota</taxon>
        <taxon>Flavobacteriia</taxon>
        <taxon>Flavobacteriales</taxon>
        <taxon>Flavobacteriaceae</taxon>
        <taxon>Mesoflavibacter</taxon>
    </lineage>
</organism>
<dbReference type="GO" id="GO:0008794">
    <property type="term" value="F:arsenate reductase (glutaredoxin) activity"/>
    <property type="evidence" value="ECO:0007669"/>
    <property type="project" value="UniProtKB-EC"/>
</dbReference>
<dbReference type="NCBIfam" id="TIGR00014">
    <property type="entry name" value="arsC"/>
    <property type="match status" value="1"/>
</dbReference>
<name>A0ABT4RY19_9FLAO</name>
<dbReference type="Pfam" id="PF03960">
    <property type="entry name" value="ArsC"/>
    <property type="match status" value="1"/>
</dbReference>
<keyword evidence="5" id="KW-1185">Reference proteome</keyword>
<gene>
    <name evidence="4" type="primary">arsC</name>
    <name evidence="4" type="ORF">OOZ35_04305</name>
</gene>
<dbReference type="Proteomes" id="UP001149142">
    <property type="component" value="Unassembled WGS sequence"/>
</dbReference>
<evidence type="ECO:0000256" key="3">
    <source>
        <dbReference type="PROSITE-ProRule" id="PRU01282"/>
    </source>
</evidence>
<sequence length="113" mass="13192">MTTIYHNPRCRKSREGLQILENTGINFKVIKYLEDKLSEEELTHIISLLDIKPIELVRKNESIWKTDFKDKQLSDKQIIKAMVDNPKLIERPIVISNNKAIIGRPPENVKKII</sequence>
<reference evidence="4" key="1">
    <citation type="submission" date="2022-11" db="EMBL/GenBank/DDBJ databases">
        <title>Refractory cell wall polysaccharides provide important carbon source for microbial heterotrophs in the hadal ocean.</title>
        <authorList>
            <person name="Zhu X."/>
        </authorList>
    </citation>
    <scope>NUCLEOTIDE SEQUENCE</scope>
    <source>
        <strain evidence="4">MTRN7</strain>
    </source>
</reference>
<dbReference type="EC" id="1.20.4.1" evidence="4"/>
<keyword evidence="2 4" id="KW-0560">Oxidoreductase</keyword>
<dbReference type="CDD" id="cd03034">
    <property type="entry name" value="ArsC_ArsC"/>
    <property type="match status" value="1"/>
</dbReference>
<protein>
    <submittedName>
        <fullName evidence="4">Arsenate reductase (Glutaredoxin)</fullName>
        <ecNumber evidence="4">1.20.4.1</ecNumber>
    </submittedName>
</protein>
<evidence type="ECO:0000313" key="4">
    <source>
        <dbReference type="EMBL" id="MDA0176711.1"/>
    </source>
</evidence>
<comment type="similarity">
    <text evidence="1 3">Belongs to the ArsC family.</text>
</comment>
<proteinExistence type="inferred from homology"/>
<dbReference type="PANTHER" id="PTHR30041:SF4">
    <property type="entry name" value="ARSENATE REDUCTASE"/>
    <property type="match status" value="1"/>
</dbReference>
<dbReference type="PANTHER" id="PTHR30041">
    <property type="entry name" value="ARSENATE REDUCTASE"/>
    <property type="match status" value="1"/>
</dbReference>